<dbReference type="Pfam" id="PF13439">
    <property type="entry name" value="Glyco_transf_4"/>
    <property type="match status" value="1"/>
</dbReference>
<comment type="caution">
    <text evidence="3">The sequence shown here is derived from an EMBL/GenBank/DDBJ whole genome shotgun (WGS) entry which is preliminary data.</text>
</comment>
<dbReference type="EC" id="2.4.-.-" evidence="3"/>
<reference evidence="4" key="1">
    <citation type="journal article" date="2019" name="Int. J. Syst. Evol. Microbiol.">
        <title>The Global Catalogue of Microorganisms (GCM) 10K type strain sequencing project: providing services to taxonomists for standard genome sequencing and annotation.</title>
        <authorList>
            <consortium name="The Broad Institute Genomics Platform"/>
            <consortium name="The Broad Institute Genome Sequencing Center for Infectious Disease"/>
            <person name="Wu L."/>
            <person name="Ma J."/>
        </authorList>
    </citation>
    <scope>NUCLEOTIDE SEQUENCE [LARGE SCALE GENOMIC DNA]</scope>
    <source>
        <strain evidence="4">KCTC 3950</strain>
    </source>
</reference>
<organism evidence="3 4">
    <name type="scientific">Paenibacillus gansuensis</name>
    <dbReference type="NCBI Taxonomy" id="306542"/>
    <lineage>
        <taxon>Bacteria</taxon>
        <taxon>Bacillati</taxon>
        <taxon>Bacillota</taxon>
        <taxon>Bacilli</taxon>
        <taxon>Bacillales</taxon>
        <taxon>Paenibacillaceae</taxon>
        <taxon>Paenibacillus</taxon>
    </lineage>
</organism>
<dbReference type="SUPFAM" id="SSF53756">
    <property type="entry name" value="UDP-Glycosyltransferase/glycogen phosphorylase"/>
    <property type="match status" value="1"/>
</dbReference>
<dbReference type="CDD" id="cd03801">
    <property type="entry name" value="GT4_PimA-like"/>
    <property type="match status" value="1"/>
</dbReference>
<dbReference type="InterPro" id="IPR050194">
    <property type="entry name" value="Glycosyltransferase_grp1"/>
</dbReference>
<dbReference type="Pfam" id="PF00534">
    <property type="entry name" value="Glycos_transf_1"/>
    <property type="match status" value="1"/>
</dbReference>
<feature type="domain" description="Glycosyltransferase subfamily 4-like N-terminal" evidence="2">
    <location>
        <begin position="227"/>
        <end position="402"/>
    </location>
</feature>
<evidence type="ECO:0000259" key="1">
    <source>
        <dbReference type="Pfam" id="PF00534"/>
    </source>
</evidence>
<evidence type="ECO:0000259" key="2">
    <source>
        <dbReference type="Pfam" id="PF13439"/>
    </source>
</evidence>
<evidence type="ECO:0000313" key="3">
    <source>
        <dbReference type="EMBL" id="MFD2610963.1"/>
    </source>
</evidence>
<keyword evidence="3" id="KW-0328">Glycosyltransferase</keyword>
<keyword evidence="3" id="KW-0808">Transferase</keyword>
<dbReference type="GO" id="GO:0016757">
    <property type="term" value="F:glycosyltransferase activity"/>
    <property type="evidence" value="ECO:0007669"/>
    <property type="project" value="UniProtKB-KW"/>
</dbReference>
<dbReference type="Gene3D" id="3.40.50.2000">
    <property type="entry name" value="Glycogen Phosphorylase B"/>
    <property type="match status" value="2"/>
</dbReference>
<dbReference type="InterPro" id="IPR001296">
    <property type="entry name" value="Glyco_trans_1"/>
</dbReference>
<proteinExistence type="predicted"/>
<feature type="domain" description="Glycosyl transferase family 1" evidence="1">
    <location>
        <begin position="445"/>
        <end position="597"/>
    </location>
</feature>
<dbReference type="RefSeq" id="WP_377599173.1">
    <property type="nucleotide sequence ID" value="NZ_JBHUME010000002.1"/>
</dbReference>
<sequence length="624" mass="67462">MTYQAEDRFLNRNSAKQGITFLSITAVKSDTLKAEWNLSAGIRSLIVRRLRQEWTQIKLQLRLYKMPKVRLPFEESAAVHHADFPLNGSSSSCLLAVESGAVYMADLGCTGPAGSFIPQARSQLIFTEPVSPLSETDLHIFSILDANMEPDRYSLFDGYGLTYDNSLTLCSDLIELGRAYREPDHIQINSAITADVPVWQTRLVLPGQSLPGTRVLMLSWEFPPNTVGGLAAAVEGLSRELAGLGVEVHVLTCSAADLPACEKREGVYLHRASILQSVEPLDFMEWVGQMNAAFIRTAETLTAQGLMFDLIHAHDWLTGSAASILKQLWNVPLAATIHSTESGRTLQPPHFRQGSPIQETENVLMYEAEAVIVCSRYMEEQVTAQSRIAASKVFRIPNGVHPASISGIPGNKSLEIDASNERLPYGERDDVPGSTQFPGGEIQHVLFLGRLVYEKGIQYLLRAWPALLSRFPRAELTIAGRGPYEPQLRELAASLGLAGRVRFAGFAGPAERAALLAAADAVAVPSLYEPFGLAALEAMAAGRPLVACASGGLPELVEHGVDGLLAQPHSAEALAAALAAVLGDGALAARLGAAGRRKARRFGWAEAAVATAAVYARLLRRERS</sequence>
<evidence type="ECO:0000313" key="4">
    <source>
        <dbReference type="Proteomes" id="UP001597541"/>
    </source>
</evidence>
<accession>A0ABW5P941</accession>
<dbReference type="PANTHER" id="PTHR45947:SF3">
    <property type="entry name" value="SULFOQUINOVOSYL TRANSFERASE SQD2"/>
    <property type="match status" value="1"/>
</dbReference>
<dbReference type="EMBL" id="JBHUME010000002">
    <property type="protein sequence ID" value="MFD2610963.1"/>
    <property type="molecule type" value="Genomic_DNA"/>
</dbReference>
<dbReference type="InterPro" id="IPR028098">
    <property type="entry name" value="Glyco_trans_4-like_N"/>
</dbReference>
<protein>
    <submittedName>
        <fullName evidence="3">Glycosyltransferase</fullName>
        <ecNumber evidence="3">2.4.-.-</ecNumber>
    </submittedName>
</protein>
<keyword evidence="4" id="KW-1185">Reference proteome</keyword>
<dbReference type="Proteomes" id="UP001597541">
    <property type="component" value="Unassembled WGS sequence"/>
</dbReference>
<dbReference type="PANTHER" id="PTHR45947">
    <property type="entry name" value="SULFOQUINOVOSYL TRANSFERASE SQD2"/>
    <property type="match status" value="1"/>
</dbReference>
<name>A0ABW5P941_9BACL</name>
<gene>
    <name evidence="3" type="ORF">ACFSUF_00840</name>
</gene>